<evidence type="ECO:0000313" key="1">
    <source>
        <dbReference type="EMBL" id="KAL0633665.1"/>
    </source>
</evidence>
<accession>A0ABR3GCN2</accession>
<dbReference type="Proteomes" id="UP001447188">
    <property type="component" value="Unassembled WGS sequence"/>
</dbReference>
<gene>
    <name evidence="1" type="ORF">Q9L58_007436</name>
</gene>
<organism evidence="1 2">
    <name type="scientific">Discina gigas</name>
    <dbReference type="NCBI Taxonomy" id="1032678"/>
    <lineage>
        <taxon>Eukaryota</taxon>
        <taxon>Fungi</taxon>
        <taxon>Dikarya</taxon>
        <taxon>Ascomycota</taxon>
        <taxon>Pezizomycotina</taxon>
        <taxon>Pezizomycetes</taxon>
        <taxon>Pezizales</taxon>
        <taxon>Discinaceae</taxon>
        <taxon>Discina</taxon>
    </lineage>
</organism>
<evidence type="ECO:0000313" key="2">
    <source>
        <dbReference type="Proteomes" id="UP001447188"/>
    </source>
</evidence>
<protein>
    <submittedName>
        <fullName evidence="1">Uncharacterized protein</fullName>
    </submittedName>
</protein>
<name>A0ABR3GCN2_9PEZI</name>
<dbReference type="EMBL" id="JBBBZM010000118">
    <property type="protein sequence ID" value="KAL0633665.1"/>
    <property type="molecule type" value="Genomic_DNA"/>
</dbReference>
<reference evidence="1 2" key="1">
    <citation type="submission" date="2024-02" db="EMBL/GenBank/DDBJ databases">
        <title>Discinaceae phylogenomics.</title>
        <authorList>
            <person name="Dirks A.C."/>
            <person name="James T.Y."/>
        </authorList>
    </citation>
    <scope>NUCLEOTIDE SEQUENCE [LARGE SCALE GENOMIC DNA]</scope>
    <source>
        <strain evidence="1 2">ACD0624</strain>
    </source>
</reference>
<proteinExistence type="predicted"/>
<keyword evidence="2" id="KW-1185">Reference proteome</keyword>
<comment type="caution">
    <text evidence="1">The sequence shown here is derived from an EMBL/GenBank/DDBJ whole genome shotgun (WGS) entry which is preliminary data.</text>
</comment>
<sequence>MSIPISSPKQTVYDIPSTKPRLSLRKVIDKIAEFLKTNNIYWTGIELESIQCGGTLSPGTSGTVPAGKSLRIYVTDPEEPTAVSYLFQQSGFVTDQLPDGIERVEFVKIQRDEEVLASPREKNRRRDSEEE</sequence>